<dbReference type="InterPro" id="IPR016087">
    <property type="entry name" value="Chalcone_isomerase"/>
</dbReference>
<evidence type="ECO:0000256" key="6">
    <source>
        <dbReference type="ARBA" id="ARBA00034056"/>
    </source>
</evidence>
<dbReference type="Pfam" id="PF02431">
    <property type="entry name" value="Chalcone"/>
    <property type="match status" value="1"/>
</dbReference>
<dbReference type="EMBL" id="MF996508">
    <property type="protein sequence ID" value="AWD93840.1"/>
    <property type="molecule type" value="mRNA"/>
</dbReference>
<proteinExistence type="evidence at transcript level"/>
<dbReference type="InterPro" id="IPR016089">
    <property type="entry name" value="Chalcone_isomerase_bundle_sf"/>
</dbReference>
<evidence type="ECO:0000313" key="9">
    <source>
        <dbReference type="EMBL" id="ALG75881.1"/>
    </source>
</evidence>
<dbReference type="EMBL" id="KP300882">
    <property type="protein sequence ID" value="ALG75881.1"/>
    <property type="molecule type" value="mRNA"/>
</dbReference>
<keyword evidence="3 9" id="KW-0413">Isomerase</keyword>
<keyword evidence="4" id="KW-0284">Flavonoid biosynthesis</keyword>
<evidence type="ECO:0000256" key="1">
    <source>
        <dbReference type="ARBA" id="ARBA00004966"/>
    </source>
</evidence>
<comment type="catalytic activity">
    <reaction evidence="6">
        <text>a chalcone = a flavanone.</text>
        <dbReference type="EC" id="5.5.1.6"/>
    </reaction>
</comment>
<dbReference type="UniPathway" id="UPA00154"/>
<comment type="similarity">
    <text evidence="2 7">Belongs to the chalcone isomerase family.</text>
</comment>
<dbReference type="GO" id="GO:0009813">
    <property type="term" value="P:flavonoid biosynthetic process"/>
    <property type="evidence" value="ECO:0007669"/>
    <property type="project" value="UniProtKB-UniPathway"/>
</dbReference>
<organism evidence="9">
    <name type="scientific">Carthamus tinctorius</name>
    <name type="common">Safflower</name>
    <dbReference type="NCBI Taxonomy" id="4222"/>
    <lineage>
        <taxon>Eukaryota</taxon>
        <taxon>Viridiplantae</taxon>
        <taxon>Streptophyta</taxon>
        <taxon>Embryophyta</taxon>
        <taxon>Tracheophyta</taxon>
        <taxon>Spermatophyta</taxon>
        <taxon>Magnoliopsida</taxon>
        <taxon>eudicotyledons</taxon>
        <taxon>Gunneridae</taxon>
        <taxon>Pentapetalae</taxon>
        <taxon>asterids</taxon>
        <taxon>campanulids</taxon>
        <taxon>Asterales</taxon>
        <taxon>Asteraceae</taxon>
        <taxon>Carduoideae</taxon>
        <taxon>Cardueae</taxon>
        <taxon>Centaureinae</taxon>
        <taxon>Carthamus</taxon>
    </lineage>
</organism>
<evidence type="ECO:0000313" key="10">
    <source>
        <dbReference type="EMBL" id="AWD93840.1"/>
    </source>
</evidence>
<dbReference type="InterPro" id="IPR036298">
    <property type="entry name" value="Chalcone_isomerase_sf"/>
</dbReference>
<dbReference type="InterPro" id="IPR016088">
    <property type="entry name" value="Chalcone_isomerase_3-sand"/>
</dbReference>
<dbReference type="Gene3D" id="3.50.70.10">
    <property type="match status" value="1"/>
</dbReference>
<dbReference type="SMR" id="A0A1L1ZLV4"/>
<evidence type="ECO:0000256" key="3">
    <source>
        <dbReference type="ARBA" id="ARBA00023235"/>
    </source>
</evidence>
<name>A0A1L1ZLV4_CARTI</name>
<comment type="function">
    <text evidence="5">Catalyzes the intramolecular cyclization of bicyclic chalcones into tricyclic (S)-flavanones. Responsible for the isomerization of 4,2',4',6'-tetrahydroxychalcone (also termed chalcone) into naringenin.</text>
</comment>
<accession>A0A1L1ZLV4</accession>
<sequence length="217" mass="23136">MAPPPSTTTSLQVESVVFPPSVKAPGTATTLFLAGAGVRGMEIEGKFVKLTGIGLYLEDKAIPSLAVKWKGKTAAELMDSVHFYSDIINGPFEKLAEVAMIVPLVGMQHAETLSKMCVAIWKAEGTYTDADSATIAKYLEAFKDQKFSPGSSILYTTTPDGLVMVSFVKDGIIPETPIVVLENKKLGHALFESVIGKNGVSPEAKQSLASRLADLMN</sequence>
<reference evidence="9" key="1">
    <citation type="submission" date="2014-12" db="EMBL/GenBank/DDBJ databases">
        <authorList>
            <person name="Jaenicke S."/>
        </authorList>
    </citation>
    <scope>NUCLEOTIDE SEQUENCE</scope>
    <source>
        <tissue evidence="9">Flower</tissue>
    </source>
</reference>
<gene>
    <name evidence="10" type="primary">CHI2</name>
</gene>
<dbReference type="GO" id="GO:0045430">
    <property type="term" value="F:chalcone isomerase activity"/>
    <property type="evidence" value="ECO:0007669"/>
    <property type="project" value="UniProtKB-EC"/>
</dbReference>
<evidence type="ECO:0000256" key="5">
    <source>
        <dbReference type="ARBA" id="ARBA00025429"/>
    </source>
</evidence>
<dbReference type="AlphaFoldDB" id="A0A1L1ZLV4"/>
<reference evidence="10" key="2">
    <citation type="submission" date="2017-09" db="EMBL/GenBank/DDBJ databases">
        <authorList>
            <person name="Ren C."/>
            <person name="Chen J."/>
            <person name="Pei J."/>
        </authorList>
    </citation>
    <scope>NUCLEOTIDE SEQUENCE</scope>
</reference>
<comment type="pathway">
    <text evidence="1">Secondary metabolite biosynthesis; flavonoid biosynthesis.</text>
</comment>
<dbReference type="PANTHER" id="PTHR28039">
    <property type="entry name" value="CHALCONE--FLAVONONE ISOMERASE 1-RELATED"/>
    <property type="match status" value="1"/>
</dbReference>
<dbReference type="Gene3D" id="1.10.890.20">
    <property type="match status" value="1"/>
</dbReference>
<feature type="domain" description="Chalcone isomerase" evidence="8">
    <location>
        <begin position="13"/>
        <end position="215"/>
    </location>
</feature>
<evidence type="ECO:0000256" key="7">
    <source>
        <dbReference type="RuleBase" id="RU361158"/>
    </source>
</evidence>
<dbReference type="SUPFAM" id="SSF54626">
    <property type="entry name" value="Chalcone isomerase"/>
    <property type="match status" value="1"/>
</dbReference>
<evidence type="ECO:0000256" key="2">
    <source>
        <dbReference type="ARBA" id="ARBA00007166"/>
    </source>
</evidence>
<protein>
    <recommendedName>
        <fullName evidence="7">Chalcone-flavonone isomerase family protein</fullName>
    </recommendedName>
</protein>
<dbReference type="PANTHER" id="PTHR28039:SF8">
    <property type="entry name" value="CHALCONE--FLAVANONE ISOMERASE 1-RELATED"/>
    <property type="match status" value="1"/>
</dbReference>
<evidence type="ECO:0000256" key="4">
    <source>
        <dbReference type="ARBA" id="ARBA00023241"/>
    </source>
</evidence>
<dbReference type="InterPro" id="IPR044164">
    <property type="entry name" value="CFI"/>
</dbReference>
<evidence type="ECO:0000259" key="8">
    <source>
        <dbReference type="Pfam" id="PF02431"/>
    </source>
</evidence>